<proteinExistence type="inferred from homology"/>
<dbReference type="InterPro" id="IPR025966">
    <property type="entry name" value="OppC_N"/>
</dbReference>
<evidence type="ECO:0000256" key="3">
    <source>
        <dbReference type="ARBA" id="ARBA00022475"/>
    </source>
</evidence>
<gene>
    <name evidence="9" type="ordered locus">DSY0645</name>
</gene>
<dbReference type="PANTHER" id="PTHR43386:SF1">
    <property type="entry name" value="D,D-DIPEPTIDE TRANSPORT SYSTEM PERMEASE PROTEIN DDPC-RELATED"/>
    <property type="match status" value="1"/>
</dbReference>
<dbReference type="Gene3D" id="1.10.3720.10">
    <property type="entry name" value="MetI-like"/>
    <property type="match status" value="1"/>
</dbReference>
<dbReference type="AlphaFoldDB" id="Q24ZV8"/>
<dbReference type="GO" id="GO:0005886">
    <property type="term" value="C:plasma membrane"/>
    <property type="evidence" value="ECO:0007669"/>
    <property type="project" value="UniProtKB-SubCell"/>
</dbReference>
<keyword evidence="3" id="KW-1003">Cell membrane</keyword>
<dbReference type="HOGENOM" id="CLU_028518_1_1_9"/>
<evidence type="ECO:0000256" key="6">
    <source>
        <dbReference type="ARBA" id="ARBA00023136"/>
    </source>
</evidence>
<evidence type="ECO:0000256" key="7">
    <source>
        <dbReference type="RuleBase" id="RU363032"/>
    </source>
</evidence>
<keyword evidence="5 7" id="KW-1133">Transmembrane helix</keyword>
<feature type="transmembrane region" description="Helical" evidence="7">
    <location>
        <begin position="32"/>
        <end position="53"/>
    </location>
</feature>
<sequence>MCMPYWIRESSIRGELTMSFKTIFKRLMAERLAFASFIFLVMLVIVALLAPHIQPYDPFKQDLTKVMQLPSAEHWLGTDGLGCDVLSKMLMGSQTAIKSALFAIMIPLLVGVPLGVLSGYFGGVIDDVFMRIVDAIIAIPALILALGITSALGVNLWNAMMAIGIVFTPKFARLARGQTLQVRLEPYVEAAKISGAGFVWIMFRHILPNISPPIVVQASFNLSMAILTETTLSFLGMGAQPPDVSWGNLIQQGYSLIYINPWMIVYPGIAIMLTILAGNFLGDGLRVALDPKQQRIF</sequence>
<dbReference type="CDD" id="cd06261">
    <property type="entry name" value="TM_PBP2"/>
    <property type="match status" value="1"/>
</dbReference>
<dbReference type="Proteomes" id="UP000001946">
    <property type="component" value="Chromosome"/>
</dbReference>
<dbReference type="InterPro" id="IPR000515">
    <property type="entry name" value="MetI-like"/>
</dbReference>
<evidence type="ECO:0000256" key="5">
    <source>
        <dbReference type="ARBA" id="ARBA00022989"/>
    </source>
</evidence>
<evidence type="ECO:0000259" key="8">
    <source>
        <dbReference type="PROSITE" id="PS50928"/>
    </source>
</evidence>
<evidence type="ECO:0000256" key="2">
    <source>
        <dbReference type="ARBA" id="ARBA00022448"/>
    </source>
</evidence>
<organism evidence="9 10">
    <name type="scientific">Desulfitobacterium hafniense (strain Y51)</name>
    <dbReference type="NCBI Taxonomy" id="138119"/>
    <lineage>
        <taxon>Bacteria</taxon>
        <taxon>Bacillati</taxon>
        <taxon>Bacillota</taxon>
        <taxon>Clostridia</taxon>
        <taxon>Eubacteriales</taxon>
        <taxon>Desulfitobacteriaceae</taxon>
        <taxon>Desulfitobacterium</taxon>
    </lineage>
</organism>
<dbReference type="GO" id="GO:0055085">
    <property type="term" value="P:transmembrane transport"/>
    <property type="evidence" value="ECO:0007669"/>
    <property type="project" value="InterPro"/>
</dbReference>
<reference evidence="9 10" key="1">
    <citation type="journal article" date="2006" name="J. Bacteriol.">
        <title>Complete genome sequence of the dehalorespiring bacterium Desulfitobacterium hafniense Y51 and comparison with Dehalococcoides ethenogenes 195.</title>
        <authorList>
            <person name="Nonaka H."/>
            <person name="Keresztes G."/>
            <person name="Shinoda Y."/>
            <person name="Ikenaga Y."/>
            <person name="Abe M."/>
            <person name="Naito K."/>
            <person name="Inatomi K."/>
            <person name="Furukawa K."/>
            <person name="Inui M."/>
            <person name="Yukawa H."/>
        </authorList>
    </citation>
    <scope>NUCLEOTIDE SEQUENCE [LARGE SCALE GENOMIC DNA]</scope>
    <source>
        <strain evidence="9 10">Y51</strain>
    </source>
</reference>
<protein>
    <recommendedName>
        <fullName evidence="8">ABC transmembrane type-1 domain-containing protein</fullName>
    </recommendedName>
</protein>
<dbReference type="InterPro" id="IPR035906">
    <property type="entry name" value="MetI-like_sf"/>
</dbReference>
<dbReference type="InterPro" id="IPR050366">
    <property type="entry name" value="BP-dependent_transpt_permease"/>
</dbReference>
<dbReference type="eggNOG" id="COG1173">
    <property type="taxonomic scope" value="Bacteria"/>
</dbReference>
<feature type="transmembrane region" description="Helical" evidence="7">
    <location>
        <begin position="264"/>
        <end position="282"/>
    </location>
</feature>
<keyword evidence="4 7" id="KW-0812">Transmembrane</keyword>
<dbReference type="PROSITE" id="PS50928">
    <property type="entry name" value="ABC_TM1"/>
    <property type="match status" value="1"/>
</dbReference>
<accession>Q24ZV8</accession>
<feature type="transmembrane region" description="Helical" evidence="7">
    <location>
        <begin position="128"/>
        <end position="148"/>
    </location>
</feature>
<keyword evidence="6 7" id="KW-0472">Membrane</keyword>
<dbReference type="Pfam" id="PF12911">
    <property type="entry name" value="OppC_N"/>
    <property type="match status" value="1"/>
</dbReference>
<dbReference type="Pfam" id="PF00528">
    <property type="entry name" value="BPD_transp_1"/>
    <property type="match status" value="1"/>
</dbReference>
<feature type="transmembrane region" description="Helical" evidence="7">
    <location>
        <begin position="100"/>
        <end position="121"/>
    </location>
</feature>
<dbReference type="PANTHER" id="PTHR43386">
    <property type="entry name" value="OLIGOPEPTIDE TRANSPORT SYSTEM PERMEASE PROTEIN APPC"/>
    <property type="match status" value="1"/>
</dbReference>
<evidence type="ECO:0000256" key="1">
    <source>
        <dbReference type="ARBA" id="ARBA00004651"/>
    </source>
</evidence>
<comment type="similarity">
    <text evidence="7">Belongs to the binding-protein-dependent transport system permease family.</text>
</comment>
<name>Q24ZV8_DESHY</name>
<comment type="subcellular location">
    <subcellularLocation>
        <location evidence="1 7">Cell membrane</location>
        <topology evidence="1 7">Multi-pass membrane protein</topology>
    </subcellularLocation>
</comment>
<keyword evidence="10" id="KW-1185">Reference proteome</keyword>
<evidence type="ECO:0000313" key="10">
    <source>
        <dbReference type="Proteomes" id="UP000001946"/>
    </source>
</evidence>
<evidence type="ECO:0000256" key="4">
    <source>
        <dbReference type="ARBA" id="ARBA00022692"/>
    </source>
</evidence>
<dbReference type="EMBL" id="AP008230">
    <property type="protein sequence ID" value="BAE82434.1"/>
    <property type="molecule type" value="Genomic_DNA"/>
</dbReference>
<dbReference type="KEGG" id="dsy:DSY0645"/>
<evidence type="ECO:0000313" key="9">
    <source>
        <dbReference type="EMBL" id="BAE82434.1"/>
    </source>
</evidence>
<keyword evidence="2 7" id="KW-0813">Transport</keyword>
<dbReference type="SUPFAM" id="SSF161098">
    <property type="entry name" value="MetI-like"/>
    <property type="match status" value="1"/>
</dbReference>
<dbReference type="STRING" id="138119.DSY0645"/>
<feature type="domain" description="ABC transmembrane type-1" evidence="8">
    <location>
        <begin position="93"/>
        <end position="282"/>
    </location>
</feature>